<comment type="caution">
    <text evidence="14">The sequence shown here is derived from an EMBL/GenBank/DDBJ whole genome shotgun (WGS) entry which is preliminary data.</text>
</comment>
<feature type="transmembrane region" description="Helical" evidence="11">
    <location>
        <begin position="164"/>
        <end position="185"/>
    </location>
</feature>
<protein>
    <recommendedName>
        <fullName evidence="3 10">Cell division protein FtsX</fullName>
    </recommendedName>
</protein>
<evidence type="ECO:0000256" key="1">
    <source>
        <dbReference type="ARBA" id="ARBA00004651"/>
    </source>
</evidence>
<dbReference type="InterPro" id="IPR003838">
    <property type="entry name" value="ABC3_permease_C"/>
</dbReference>
<feature type="transmembrane region" description="Helical" evidence="11">
    <location>
        <begin position="254"/>
        <end position="276"/>
    </location>
</feature>
<dbReference type="AlphaFoldDB" id="A0A415GLE7"/>
<keyword evidence="4 10" id="KW-1003">Cell membrane</keyword>
<dbReference type="GeneID" id="78337850"/>
<keyword evidence="6 11" id="KW-0812">Transmembrane</keyword>
<evidence type="ECO:0000313" key="15">
    <source>
        <dbReference type="Proteomes" id="UP000286598"/>
    </source>
</evidence>
<evidence type="ECO:0000256" key="7">
    <source>
        <dbReference type="ARBA" id="ARBA00022989"/>
    </source>
</evidence>
<comment type="similarity">
    <text evidence="2 10">Belongs to the ABC-4 integral membrane protein family. FtsX subfamily.</text>
</comment>
<feature type="transmembrane region" description="Helical" evidence="11">
    <location>
        <begin position="217"/>
        <end position="242"/>
    </location>
</feature>
<keyword evidence="7 11" id="KW-1133">Transmembrane helix</keyword>
<dbReference type="InterPro" id="IPR040690">
    <property type="entry name" value="FtsX_ECD"/>
</dbReference>
<evidence type="ECO:0000256" key="5">
    <source>
        <dbReference type="ARBA" id="ARBA00022618"/>
    </source>
</evidence>
<dbReference type="Pfam" id="PF18075">
    <property type="entry name" value="FtsX_ECD"/>
    <property type="match status" value="1"/>
</dbReference>
<evidence type="ECO:0000256" key="4">
    <source>
        <dbReference type="ARBA" id="ARBA00022475"/>
    </source>
</evidence>
<evidence type="ECO:0000256" key="9">
    <source>
        <dbReference type="ARBA" id="ARBA00023306"/>
    </source>
</evidence>
<dbReference type="RefSeq" id="WP_007901918.1">
    <property type="nucleotide sequence ID" value="NZ_BRDO01000010.1"/>
</dbReference>
<evidence type="ECO:0000313" key="14">
    <source>
        <dbReference type="EMBL" id="RHK50153.1"/>
    </source>
</evidence>
<evidence type="ECO:0000256" key="3">
    <source>
        <dbReference type="ARBA" id="ARBA00021907"/>
    </source>
</evidence>
<gene>
    <name evidence="14" type="ORF">DW060_07740</name>
</gene>
<proteinExistence type="inferred from homology"/>
<dbReference type="PANTHER" id="PTHR47755">
    <property type="entry name" value="CELL DIVISION PROTEIN FTSX"/>
    <property type="match status" value="1"/>
</dbReference>
<name>A0A415GLE7_9BACT</name>
<evidence type="ECO:0000256" key="10">
    <source>
        <dbReference type="PIRNR" id="PIRNR003097"/>
    </source>
</evidence>
<dbReference type="OrthoDB" id="9813411at2"/>
<dbReference type="Pfam" id="PF02687">
    <property type="entry name" value="FtsX"/>
    <property type="match status" value="1"/>
</dbReference>
<comment type="subcellular location">
    <subcellularLocation>
        <location evidence="1">Cell membrane</location>
        <topology evidence="1">Multi-pass membrane protein</topology>
    </subcellularLocation>
</comment>
<evidence type="ECO:0000256" key="2">
    <source>
        <dbReference type="ARBA" id="ARBA00007379"/>
    </source>
</evidence>
<evidence type="ECO:0000259" key="13">
    <source>
        <dbReference type="Pfam" id="PF18075"/>
    </source>
</evidence>
<dbReference type="Gene3D" id="3.30.70.3040">
    <property type="match status" value="1"/>
</dbReference>
<keyword evidence="8 10" id="KW-0472">Membrane</keyword>
<reference evidence="14 15" key="1">
    <citation type="submission" date="2018-08" db="EMBL/GenBank/DDBJ databases">
        <title>A genome reference for cultivated species of the human gut microbiota.</title>
        <authorList>
            <person name="Zou Y."/>
            <person name="Xue W."/>
            <person name="Luo G."/>
        </authorList>
    </citation>
    <scope>NUCLEOTIDE SEQUENCE [LARGE SCALE GENOMIC DNA]</scope>
    <source>
        <strain evidence="14 15">AF42-9</strain>
    </source>
</reference>
<accession>A0A415GLE7</accession>
<organism evidence="14 15">
    <name type="scientific">Leyella stercorea</name>
    <dbReference type="NCBI Taxonomy" id="363265"/>
    <lineage>
        <taxon>Bacteria</taxon>
        <taxon>Pseudomonadati</taxon>
        <taxon>Bacteroidota</taxon>
        <taxon>Bacteroidia</taxon>
        <taxon>Bacteroidales</taxon>
        <taxon>Prevotellaceae</taxon>
        <taxon>Leyella</taxon>
    </lineage>
</organism>
<keyword evidence="9 10" id="KW-0131">Cell cycle</keyword>
<keyword evidence="15" id="KW-1185">Reference proteome</keyword>
<dbReference type="InterPro" id="IPR004513">
    <property type="entry name" value="FtsX"/>
</dbReference>
<dbReference type="PIRSF" id="PIRSF003097">
    <property type="entry name" value="FtsX"/>
    <property type="match status" value="1"/>
</dbReference>
<dbReference type="PANTHER" id="PTHR47755:SF1">
    <property type="entry name" value="CELL DIVISION PROTEIN FTSX"/>
    <property type="match status" value="1"/>
</dbReference>
<evidence type="ECO:0000256" key="8">
    <source>
        <dbReference type="ARBA" id="ARBA00023136"/>
    </source>
</evidence>
<dbReference type="GO" id="GO:0005886">
    <property type="term" value="C:plasma membrane"/>
    <property type="evidence" value="ECO:0007669"/>
    <property type="project" value="UniProtKB-SubCell"/>
</dbReference>
<evidence type="ECO:0000256" key="11">
    <source>
        <dbReference type="SAM" id="Phobius"/>
    </source>
</evidence>
<evidence type="ECO:0000259" key="12">
    <source>
        <dbReference type="Pfam" id="PF02687"/>
    </source>
</evidence>
<evidence type="ECO:0000256" key="6">
    <source>
        <dbReference type="ARBA" id="ARBA00022692"/>
    </source>
</evidence>
<feature type="domain" description="ABC3 transporter permease C-terminal" evidence="12">
    <location>
        <begin position="168"/>
        <end position="285"/>
    </location>
</feature>
<dbReference type="GO" id="GO:0051301">
    <property type="term" value="P:cell division"/>
    <property type="evidence" value="ECO:0007669"/>
    <property type="project" value="UniProtKB-KW"/>
</dbReference>
<keyword evidence="5 10" id="KW-0132">Cell division</keyword>
<dbReference type="Proteomes" id="UP000286598">
    <property type="component" value="Unassembled WGS sequence"/>
</dbReference>
<dbReference type="EMBL" id="QRNO01000034">
    <property type="protein sequence ID" value="RHK50153.1"/>
    <property type="molecule type" value="Genomic_DNA"/>
</dbReference>
<sequence>MRKKNKKTRSRHGLQAVTLCISTAMVLVLLGLVVFAVCTARNLSAYVKQNIVVTMMLQDDMTSGEAQQFCTKLKARPYIHTLQYISKEQALREGIKELGTDPREFAEANPFLSSVEVTLTSDYANSDSLKFISKELKAYPKVSEVKYQKDLIDSVNANIAKISIVLLALAVLLTIVSFSLINNTVRLSIYARRFSIHTMKLVGASWGFIRAPFVRHYVLLGLLAALIACCVLGGGVYALFMYEPQVLDLITWEVLAITAGTVVVFGIFITAICSIISVNKFLRMKAGDLYKI</sequence>
<feature type="domain" description="FtsX extracellular" evidence="13">
    <location>
        <begin position="53"/>
        <end position="145"/>
    </location>
</feature>